<evidence type="ECO:0000313" key="1">
    <source>
        <dbReference type="EMBL" id="KAI5675887.1"/>
    </source>
</evidence>
<reference evidence="2" key="1">
    <citation type="journal article" date="2023" name="Nat. Plants">
        <title>Single-cell RNA sequencing provides a high-resolution roadmap for understanding the multicellular compartmentation of specialized metabolism.</title>
        <authorList>
            <person name="Sun S."/>
            <person name="Shen X."/>
            <person name="Li Y."/>
            <person name="Li Y."/>
            <person name="Wang S."/>
            <person name="Li R."/>
            <person name="Zhang H."/>
            <person name="Shen G."/>
            <person name="Guo B."/>
            <person name="Wei J."/>
            <person name="Xu J."/>
            <person name="St-Pierre B."/>
            <person name="Chen S."/>
            <person name="Sun C."/>
        </authorList>
    </citation>
    <scope>NUCLEOTIDE SEQUENCE [LARGE SCALE GENOMIC DNA]</scope>
</reference>
<dbReference type="EMBL" id="CM044702">
    <property type="protein sequence ID" value="KAI5675887.1"/>
    <property type="molecule type" value="Genomic_DNA"/>
</dbReference>
<gene>
    <name evidence="1" type="ORF">M9H77_06837</name>
</gene>
<name>A0ACC0BTH9_CATRO</name>
<proteinExistence type="predicted"/>
<keyword evidence="2" id="KW-1185">Reference proteome</keyword>
<organism evidence="1 2">
    <name type="scientific">Catharanthus roseus</name>
    <name type="common">Madagascar periwinkle</name>
    <name type="synonym">Vinca rosea</name>
    <dbReference type="NCBI Taxonomy" id="4058"/>
    <lineage>
        <taxon>Eukaryota</taxon>
        <taxon>Viridiplantae</taxon>
        <taxon>Streptophyta</taxon>
        <taxon>Embryophyta</taxon>
        <taxon>Tracheophyta</taxon>
        <taxon>Spermatophyta</taxon>
        <taxon>Magnoliopsida</taxon>
        <taxon>eudicotyledons</taxon>
        <taxon>Gunneridae</taxon>
        <taxon>Pentapetalae</taxon>
        <taxon>asterids</taxon>
        <taxon>lamiids</taxon>
        <taxon>Gentianales</taxon>
        <taxon>Apocynaceae</taxon>
        <taxon>Rauvolfioideae</taxon>
        <taxon>Vinceae</taxon>
        <taxon>Catharanthinae</taxon>
        <taxon>Catharanthus</taxon>
    </lineage>
</organism>
<accession>A0ACC0BTH9</accession>
<evidence type="ECO:0000313" key="2">
    <source>
        <dbReference type="Proteomes" id="UP001060085"/>
    </source>
</evidence>
<sequence length="326" mass="37381">MDIQKPKDNSDETLKMAIAMALFKSRFVTNANGNSTAALSSSAAAPVPPNSFQSHDALKWKRKVALLVYILHKFKFRRSELHFCENFQAKERKREILRLQEDLKVAEDGLTFDVFPQNASCKCYFFDNMAELSTGQLVSSSDWRFNDVLRRRFLRQVRIHERKRRRNGTTTQELTLGTNNENEMEKLSASVDFLVELCETVSPVNMEDKKFKNWSHQAVDFILTTLKESSIMGDNVEPIEGILNSLILRLLRRICNASSGDESDHFDTPAQFYIQHLIRKLGSEPYVGHRVILSVSQRVSTAAESLLFMDPFDDAFPNMHNSIYAM</sequence>
<dbReference type="Proteomes" id="UP001060085">
    <property type="component" value="Linkage Group LG02"/>
</dbReference>
<protein>
    <submittedName>
        <fullName evidence="1">Uncharacterized protein</fullName>
    </submittedName>
</protein>
<comment type="caution">
    <text evidence="1">The sequence shown here is derived from an EMBL/GenBank/DDBJ whole genome shotgun (WGS) entry which is preliminary data.</text>
</comment>